<dbReference type="InterPro" id="IPR011032">
    <property type="entry name" value="GroES-like_sf"/>
</dbReference>
<evidence type="ECO:0000256" key="1">
    <source>
        <dbReference type="ARBA" id="ARBA00022723"/>
    </source>
</evidence>
<dbReference type="Gene3D" id="3.90.180.10">
    <property type="entry name" value="Medium-chain alcohol dehydrogenases, catalytic domain"/>
    <property type="match status" value="1"/>
</dbReference>
<dbReference type="InterPro" id="IPR047109">
    <property type="entry name" value="CAD-like"/>
</dbReference>
<dbReference type="InterPro" id="IPR013154">
    <property type="entry name" value="ADH-like_N"/>
</dbReference>
<accession>T1AWX9</accession>
<name>T1AWX9_9ZZZZ</name>
<feature type="domain" description="Alcohol dehydrogenase-like N-terminal" evidence="4">
    <location>
        <begin position="28"/>
        <end position="62"/>
    </location>
</feature>
<reference evidence="5" key="1">
    <citation type="submission" date="2013-08" db="EMBL/GenBank/DDBJ databases">
        <authorList>
            <person name="Mendez C."/>
            <person name="Richter M."/>
            <person name="Ferrer M."/>
            <person name="Sanchez J."/>
        </authorList>
    </citation>
    <scope>NUCLEOTIDE SEQUENCE</scope>
</reference>
<proteinExistence type="predicted"/>
<gene>
    <name evidence="5" type="ORF">B1A_08611</name>
</gene>
<dbReference type="GO" id="GO:0016616">
    <property type="term" value="F:oxidoreductase activity, acting on the CH-OH group of donors, NAD or NADP as acceptor"/>
    <property type="evidence" value="ECO:0007669"/>
    <property type="project" value="InterPro"/>
</dbReference>
<organism evidence="5">
    <name type="scientific">mine drainage metagenome</name>
    <dbReference type="NCBI Taxonomy" id="410659"/>
    <lineage>
        <taxon>unclassified sequences</taxon>
        <taxon>metagenomes</taxon>
        <taxon>ecological metagenomes</taxon>
    </lineage>
</organism>
<feature type="non-terminal residue" evidence="5">
    <location>
        <position position="62"/>
    </location>
</feature>
<keyword evidence="2" id="KW-0862">Zinc</keyword>
<evidence type="ECO:0000259" key="4">
    <source>
        <dbReference type="Pfam" id="PF08240"/>
    </source>
</evidence>
<keyword evidence="1" id="KW-0479">Metal-binding</keyword>
<dbReference type="AlphaFoldDB" id="T1AWX9"/>
<sequence length="62" mass="6777">MIETKGYAAMKAGGPLEPFSFSRRELAPNDILVEILYCGICHSDIHQVKNEWGGATFPLVPG</sequence>
<dbReference type="Pfam" id="PF08240">
    <property type="entry name" value="ADH_N"/>
    <property type="match status" value="1"/>
</dbReference>
<dbReference type="GO" id="GO:0046872">
    <property type="term" value="F:metal ion binding"/>
    <property type="evidence" value="ECO:0007669"/>
    <property type="project" value="UniProtKB-KW"/>
</dbReference>
<evidence type="ECO:0000313" key="5">
    <source>
        <dbReference type="EMBL" id="EQD65101.1"/>
    </source>
</evidence>
<dbReference type="PANTHER" id="PTHR42683">
    <property type="entry name" value="ALDEHYDE REDUCTASE"/>
    <property type="match status" value="1"/>
</dbReference>
<dbReference type="EMBL" id="AUZX01006141">
    <property type="protein sequence ID" value="EQD65101.1"/>
    <property type="molecule type" value="Genomic_DNA"/>
</dbReference>
<comment type="caution">
    <text evidence="5">The sequence shown here is derived from an EMBL/GenBank/DDBJ whole genome shotgun (WGS) entry which is preliminary data.</text>
</comment>
<reference evidence="5" key="2">
    <citation type="journal article" date="2014" name="ISME J.">
        <title>Microbial stratification in low pH oxic and suboxic macroscopic growths along an acid mine drainage.</title>
        <authorList>
            <person name="Mendez-Garcia C."/>
            <person name="Mesa V."/>
            <person name="Sprenger R.R."/>
            <person name="Richter M."/>
            <person name="Diez M.S."/>
            <person name="Solano J."/>
            <person name="Bargiela R."/>
            <person name="Golyshina O.V."/>
            <person name="Manteca A."/>
            <person name="Ramos J.L."/>
            <person name="Gallego J.R."/>
            <person name="Llorente I."/>
            <person name="Martins Dos Santos V.A."/>
            <person name="Jensen O.N."/>
            <person name="Pelaez A.I."/>
            <person name="Sanchez J."/>
            <person name="Ferrer M."/>
        </authorList>
    </citation>
    <scope>NUCLEOTIDE SEQUENCE</scope>
</reference>
<keyword evidence="3" id="KW-0560">Oxidoreductase</keyword>
<evidence type="ECO:0000256" key="2">
    <source>
        <dbReference type="ARBA" id="ARBA00022833"/>
    </source>
</evidence>
<dbReference type="SUPFAM" id="SSF50129">
    <property type="entry name" value="GroES-like"/>
    <property type="match status" value="1"/>
</dbReference>
<protein>
    <submittedName>
        <fullName evidence="5">NADP-dependent alcohol dehydrogenase</fullName>
    </submittedName>
</protein>
<evidence type="ECO:0000256" key="3">
    <source>
        <dbReference type="ARBA" id="ARBA00023002"/>
    </source>
</evidence>